<feature type="region of interest" description="Disordered" evidence="1">
    <location>
        <begin position="115"/>
        <end position="145"/>
    </location>
</feature>
<sequence length="428" mass="47280">MIAFLKIDVEAESRFFLQAFLCMNDLSLEAPYKIKSVAKQLCLTERFVRDASQELVRARLLRESKQEGGVGRPGVGYVASERLLRVLAEVGREFTHQELMLRLFLEPDIYAVGEGETSASTDQEEKSSRSATRKDGRPAAPGAKGRLGAASRMLLAALLSEADECGVVTGLGGPRLRAMTGLDSLSIKHQLKRLLSLGFVRSYVPGLSNGVFVGSKVTSIYYLNLDHPQLRVKQRQRGLVVYATQGPNKYDMLESAMPTTEALKVLGPRALDMLYHKLASHTSHLLTAIWAAPEYELVDVKAAVLERIAGELGGPLTVGADRGVPGPWDGLMESFHAEACRWAESIYKGLRRMKVWQGYRPQLVRLIPAPVRSDGWSIVSLVVYPAPRASNTCLWVWDVRGGRLDSYVREDALDLALRYEVALLTKAP</sequence>
<evidence type="ECO:0000313" key="2">
    <source>
        <dbReference type="EMBL" id="SDU86608.1"/>
    </source>
</evidence>
<gene>
    <name evidence="2" type="ORF">SAMN04490209_0070</name>
</gene>
<dbReference type="AlphaFoldDB" id="A0AAE8H806"/>
<organism evidence="2 3">
    <name type="scientific">Pseudomonas rhodesiae</name>
    <dbReference type="NCBI Taxonomy" id="76760"/>
    <lineage>
        <taxon>Bacteria</taxon>
        <taxon>Pseudomonadati</taxon>
        <taxon>Pseudomonadota</taxon>
        <taxon>Gammaproteobacteria</taxon>
        <taxon>Pseudomonadales</taxon>
        <taxon>Pseudomonadaceae</taxon>
        <taxon>Pseudomonas</taxon>
    </lineage>
</organism>
<protein>
    <submittedName>
        <fullName evidence="2">Uncharacterized protein</fullName>
    </submittedName>
</protein>
<evidence type="ECO:0000313" key="3">
    <source>
        <dbReference type="Proteomes" id="UP000182085"/>
    </source>
</evidence>
<proteinExistence type="predicted"/>
<dbReference type="RefSeq" id="WP_017736616.1">
    <property type="nucleotide sequence ID" value="NZ_BAAAEG010000001.1"/>
</dbReference>
<reference evidence="2 3" key="1">
    <citation type="submission" date="2016-10" db="EMBL/GenBank/DDBJ databases">
        <authorList>
            <person name="Varghese N."/>
            <person name="Submissions S."/>
        </authorList>
    </citation>
    <scope>NUCLEOTIDE SEQUENCE [LARGE SCALE GENOMIC DNA]</scope>
    <source>
        <strain evidence="2 3">BS2777</strain>
    </source>
</reference>
<dbReference type="EMBL" id="LT629801">
    <property type="protein sequence ID" value="SDU86608.1"/>
    <property type="molecule type" value="Genomic_DNA"/>
</dbReference>
<name>A0AAE8H806_9PSED</name>
<feature type="compositionally biased region" description="Basic and acidic residues" evidence="1">
    <location>
        <begin position="123"/>
        <end position="137"/>
    </location>
</feature>
<dbReference type="Proteomes" id="UP000182085">
    <property type="component" value="Chromosome I"/>
</dbReference>
<keyword evidence="3" id="KW-1185">Reference proteome</keyword>
<accession>A0AAE8H806</accession>
<evidence type="ECO:0000256" key="1">
    <source>
        <dbReference type="SAM" id="MobiDB-lite"/>
    </source>
</evidence>